<dbReference type="GO" id="GO:0051707">
    <property type="term" value="P:response to other organism"/>
    <property type="evidence" value="ECO:0007669"/>
    <property type="project" value="UniProtKB-ARBA"/>
</dbReference>
<keyword evidence="9" id="KW-0663">Pyridoxal phosphate</keyword>
<comment type="caution">
    <text evidence="14">The sequence shown here is derived from an EMBL/GenBank/DDBJ whole genome shotgun (WGS) entry which is preliminary data.</text>
</comment>
<feature type="domain" description="Tryptophan synthase beta chain-like PALP" evidence="13">
    <location>
        <begin position="88"/>
        <end position="199"/>
    </location>
</feature>
<keyword evidence="6" id="KW-0808">Transferase</keyword>
<name>A0A7J7GXY4_CAMSI</name>
<dbReference type="Pfam" id="PF00560">
    <property type="entry name" value="LRR_1"/>
    <property type="match status" value="1"/>
</dbReference>
<dbReference type="InterPro" id="IPR001611">
    <property type="entry name" value="Leu-rich_rpt"/>
</dbReference>
<dbReference type="EMBL" id="JACBKZ010000008">
    <property type="protein sequence ID" value="KAF5944268.1"/>
    <property type="molecule type" value="Genomic_DNA"/>
</dbReference>
<reference evidence="15" key="1">
    <citation type="journal article" date="2020" name="Nat. Commun.">
        <title>Genome assembly of wild tea tree DASZ reveals pedigree and selection history of tea varieties.</title>
        <authorList>
            <person name="Zhang W."/>
            <person name="Zhang Y."/>
            <person name="Qiu H."/>
            <person name="Guo Y."/>
            <person name="Wan H."/>
            <person name="Zhang X."/>
            <person name="Scossa F."/>
            <person name="Alseekh S."/>
            <person name="Zhang Q."/>
            <person name="Wang P."/>
            <person name="Xu L."/>
            <person name="Schmidt M.H."/>
            <person name="Jia X."/>
            <person name="Li D."/>
            <person name="Zhu A."/>
            <person name="Guo F."/>
            <person name="Chen W."/>
            <person name="Ni D."/>
            <person name="Usadel B."/>
            <person name="Fernie A.R."/>
            <person name="Wen W."/>
        </authorList>
    </citation>
    <scope>NUCLEOTIDE SEQUENCE [LARGE SCALE GENOMIC DNA]</scope>
    <source>
        <strain evidence="15">cv. G240</strain>
    </source>
</reference>
<dbReference type="InterPro" id="IPR036052">
    <property type="entry name" value="TrpB-like_PALP_sf"/>
</dbReference>
<evidence type="ECO:0000313" key="14">
    <source>
        <dbReference type="EMBL" id="KAF5944268.1"/>
    </source>
</evidence>
<dbReference type="SUPFAM" id="SSF53686">
    <property type="entry name" value="Tryptophan synthase beta subunit-like PLP-dependent enzymes"/>
    <property type="match status" value="1"/>
</dbReference>
<accession>A0A7J7GXY4</accession>
<dbReference type="GO" id="GO:0019344">
    <property type="term" value="P:cysteine biosynthetic process"/>
    <property type="evidence" value="ECO:0007669"/>
    <property type="project" value="UniProtKB-KW"/>
</dbReference>
<dbReference type="InterPro" id="IPR029058">
    <property type="entry name" value="AB_hydrolase_fold"/>
</dbReference>
<dbReference type="GO" id="GO:0016020">
    <property type="term" value="C:membrane"/>
    <property type="evidence" value="ECO:0007669"/>
    <property type="project" value="UniProtKB-SubCell"/>
</dbReference>
<dbReference type="SMART" id="SM00369">
    <property type="entry name" value="LRR_TYP"/>
    <property type="match status" value="3"/>
</dbReference>
<dbReference type="Proteomes" id="UP000593564">
    <property type="component" value="Unassembled WGS sequence"/>
</dbReference>
<comment type="cofactor">
    <cofactor evidence="1">
        <name>pyridoxal 5'-phosphate</name>
        <dbReference type="ChEBI" id="CHEBI:597326"/>
    </cofactor>
</comment>
<comment type="similarity">
    <text evidence="3">Belongs to the cysteine synthase/cystathionine beta-synthase family.</text>
</comment>
<dbReference type="PANTHER" id="PTHR10314">
    <property type="entry name" value="CYSTATHIONINE BETA-SYNTHASE"/>
    <property type="match status" value="1"/>
</dbReference>
<dbReference type="Pfam" id="PF00291">
    <property type="entry name" value="PALP"/>
    <property type="match status" value="1"/>
</dbReference>
<evidence type="ECO:0000256" key="9">
    <source>
        <dbReference type="ARBA" id="ARBA00022898"/>
    </source>
</evidence>
<dbReference type="FunFam" id="3.40.50.1100:FF:000002">
    <property type="entry name" value="Cysteine synthase"/>
    <property type="match status" value="1"/>
</dbReference>
<dbReference type="FunFam" id="3.80.10.10:FF:000041">
    <property type="entry name" value="LRR receptor-like serine/threonine-protein kinase ERECTA"/>
    <property type="match status" value="1"/>
</dbReference>
<evidence type="ECO:0000259" key="13">
    <source>
        <dbReference type="Pfam" id="PF00291"/>
    </source>
</evidence>
<keyword evidence="11" id="KW-0325">Glycoprotein</keyword>
<evidence type="ECO:0000256" key="1">
    <source>
        <dbReference type="ARBA" id="ARBA00001933"/>
    </source>
</evidence>
<keyword evidence="15" id="KW-1185">Reference proteome</keyword>
<dbReference type="Gene3D" id="3.40.50.1100">
    <property type="match status" value="1"/>
</dbReference>
<sequence length="442" mass="49116">MSSPSLSPSIIAKSSLLPETARSSCGTLWVSDRTVKIWNLTNCKIRASLAGHSGYVNTVAVSPDGSLCASEKTMGEKLWWFNAPGWMLVARIGHSMISDAEQRSLITPGKSILVEPTSGNTGIGLAFIAASKGYKLILTMPASMSLERRVLFKAFGAELVLTDSAKGMNGAVQKAEEILNSTPNAYMLQQFDNPANPKVTNSRGDVLQCSHYMPIVRPEGKALPCVFYCHGNSGCRADASEAAIILLPSNITVFTLDFSGNLRWNKLQDVIPPEIGELKSLTHLYLSFNNFKEEIPKELANLPLLRYLYLHENRFIGRIPPELGTLQQLRHFYLNNNYLTGGIPAQLANLTNLEILHLSYNKMSGYHTIWTCSYSPIDFLAWDSILNCRYLDHNQFTGRIPDAFYKHTFLKEMYIEGNAFRPGVNPIGVHNVLEVSDTEFLF</sequence>
<protein>
    <recommendedName>
        <fullName evidence="13">Tryptophan synthase beta chain-like PALP domain-containing protein</fullName>
    </recommendedName>
</protein>
<dbReference type="Gene3D" id="3.80.10.10">
    <property type="entry name" value="Ribonuclease Inhibitor"/>
    <property type="match status" value="1"/>
</dbReference>
<evidence type="ECO:0000256" key="10">
    <source>
        <dbReference type="ARBA" id="ARBA00023136"/>
    </source>
</evidence>
<keyword evidence="8" id="KW-0677">Repeat</keyword>
<evidence type="ECO:0000256" key="7">
    <source>
        <dbReference type="ARBA" id="ARBA00022729"/>
    </source>
</evidence>
<dbReference type="Pfam" id="PF13855">
    <property type="entry name" value="LRR_8"/>
    <property type="match status" value="1"/>
</dbReference>
<dbReference type="SUPFAM" id="SSF52058">
    <property type="entry name" value="L domain-like"/>
    <property type="match status" value="1"/>
</dbReference>
<dbReference type="SUPFAM" id="SSF50978">
    <property type="entry name" value="WD40 repeat-like"/>
    <property type="match status" value="1"/>
</dbReference>
<evidence type="ECO:0000256" key="11">
    <source>
        <dbReference type="ARBA" id="ARBA00023180"/>
    </source>
</evidence>
<keyword evidence="7" id="KW-0732">Signal</keyword>
<evidence type="ECO:0000256" key="4">
    <source>
        <dbReference type="ARBA" id="ARBA00022605"/>
    </source>
</evidence>
<evidence type="ECO:0000256" key="2">
    <source>
        <dbReference type="ARBA" id="ARBA00004370"/>
    </source>
</evidence>
<dbReference type="InterPro" id="IPR036322">
    <property type="entry name" value="WD40_repeat_dom_sf"/>
</dbReference>
<gene>
    <name evidence="14" type="ORF">HYC85_018345</name>
</gene>
<evidence type="ECO:0000256" key="8">
    <source>
        <dbReference type="ARBA" id="ARBA00022737"/>
    </source>
</evidence>
<evidence type="ECO:0000313" key="15">
    <source>
        <dbReference type="Proteomes" id="UP000593564"/>
    </source>
</evidence>
<keyword evidence="4" id="KW-0028">Amino-acid biosynthesis</keyword>
<dbReference type="InterPro" id="IPR050214">
    <property type="entry name" value="Cys_Synth/Cystath_Beta-Synth"/>
</dbReference>
<dbReference type="AlphaFoldDB" id="A0A7J7GXY4"/>
<dbReference type="GO" id="GO:0006952">
    <property type="term" value="P:defense response"/>
    <property type="evidence" value="ECO:0007669"/>
    <property type="project" value="UniProtKB-ARBA"/>
</dbReference>
<keyword evidence="5" id="KW-0433">Leucine-rich repeat</keyword>
<dbReference type="GO" id="GO:0016740">
    <property type="term" value="F:transferase activity"/>
    <property type="evidence" value="ECO:0007669"/>
    <property type="project" value="UniProtKB-KW"/>
</dbReference>
<reference evidence="14 15" key="2">
    <citation type="submission" date="2020-07" db="EMBL/GenBank/DDBJ databases">
        <title>Genome assembly of wild tea tree DASZ reveals pedigree and selection history of tea varieties.</title>
        <authorList>
            <person name="Zhang W."/>
        </authorList>
    </citation>
    <scope>NUCLEOTIDE SEQUENCE [LARGE SCALE GENOMIC DNA]</scope>
    <source>
        <strain evidence="15">cv. G240</strain>
        <tissue evidence="14">Leaf</tissue>
    </source>
</reference>
<dbReference type="InterPro" id="IPR015943">
    <property type="entry name" value="WD40/YVTN_repeat-like_dom_sf"/>
</dbReference>
<dbReference type="InterPro" id="IPR032675">
    <property type="entry name" value="LRR_dom_sf"/>
</dbReference>
<evidence type="ECO:0000256" key="6">
    <source>
        <dbReference type="ARBA" id="ARBA00022679"/>
    </source>
</evidence>
<dbReference type="InterPro" id="IPR001926">
    <property type="entry name" value="TrpB-like_PALP"/>
</dbReference>
<dbReference type="InterPro" id="IPR003591">
    <property type="entry name" value="Leu-rich_rpt_typical-subtyp"/>
</dbReference>
<evidence type="ECO:0000256" key="12">
    <source>
        <dbReference type="ARBA" id="ARBA00023192"/>
    </source>
</evidence>
<dbReference type="SUPFAM" id="SSF53474">
    <property type="entry name" value="alpha/beta-Hydrolases"/>
    <property type="match status" value="1"/>
</dbReference>
<keyword evidence="12" id="KW-0198">Cysteine biosynthesis</keyword>
<evidence type="ECO:0000256" key="5">
    <source>
        <dbReference type="ARBA" id="ARBA00022614"/>
    </source>
</evidence>
<organism evidence="14 15">
    <name type="scientific">Camellia sinensis</name>
    <name type="common">Tea plant</name>
    <name type="synonym">Thea sinensis</name>
    <dbReference type="NCBI Taxonomy" id="4442"/>
    <lineage>
        <taxon>Eukaryota</taxon>
        <taxon>Viridiplantae</taxon>
        <taxon>Streptophyta</taxon>
        <taxon>Embryophyta</taxon>
        <taxon>Tracheophyta</taxon>
        <taxon>Spermatophyta</taxon>
        <taxon>Magnoliopsida</taxon>
        <taxon>eudicotyledons</taxon>
        <taxon>Gunneridae</taxon>
        <taxon>Pentapetalae</taxon>
        <taxon>asterids</taxon>
        <taxon>Ericales</taxon>
        <taxon>Theaceae</taxon>
        <taxon>Camellia</taxon>
    </lineage>
</organism>
<evidence type="ECO:0000256" key="3">
    <source>
        <dbReference type="ARBA" id="ARBA00007103"/>
    </source>
</evidence>
<proteinExistence type="inferred from homology"/>
<dbReference type="Gene3D" id="2.130.10.10">
    <property type="entry name" value="YVTN repeat-like/Quinoprotein amine dehydrogenase"/>
    <property type="match status" value="1"/>
</dbReference>
<keyword evidence="10" id="KW-0472">Membrane</keyword>
<comment type="subcellular location">
    <subcellularLocation>
        <location evidence="2">Membrane</location>
    </subcellularLocation>
</comment>